<protein>
    <submittedName>
        <fullName evidence="2">Uncharacterized protein</fullName>
    </submittedName>
</protein>
<feature type="compositionally biased region" description="Basic and acidic residues" evidence="1">
    <location>
        <begin position="31"/>
        <end position="44"/>
    </location>
</feature>
<name>A0ABU6QER8_9FABA</name>
<dbReference type="EMBL" id="JASCZI010000245">
    <property type="protein sequence ID" value="MED6110425.1"/>
    <property type="molecule type" value="Genomic_DNA"/>
</dbReference>
<accession>A0ABU6QER8</accession>
<reference evidence="2 3" key="1">
    <citation type="journal article" date="2023" name="Plants (Basel)">
        <title>Bridging the Gap: Combining Genomics and Transcriptomics Approaches to Understand Stylosanthes scabra, an Orphan Legume from the Brazilian Caatinga.</title>
        <authorList>
            <person name="Ferreira-Neto J.R.C."/>
            <person name="da Silva M.D."/>
            <person name="Binneck E."/>
            <person name="de Melo N.F."/>
            <person name="da Silva R.H."/>
            <person name="de Melo A.L.T.M."/>
            <person name="Pandolfi V."/>
            <person name="Bustamante F.O."/>
            <person name="Brasileiro-Vidal A.C."/>
            <person name="Benko-Iseppon A.M."/>
        </authorList>
    </citation>
    <scope>NUCLEOTIDE SEQUENCE [LARGE SCALE GENOMIC DNA]</scope>
    <source>
        <tissue evidence="2">Leaves</tissue>
    </source>
</reference>
<dbReference type="Proteomes" id="UP001341840">
    <property type="component" value="Unassembled WGS sequence"/>
</dbReference>
<proteinExistence type="predicted"/>
<gene>
    <name evidence="2" type="ORF">PIB30_042731</name>
</gene>
<keyword evidence="3" id="KW-1185">Reference proteome</keyword>
<evidence type="ECO:0000313" key="2">
    <source>
        <dbReference type="EMBL" id="MED6110425.1"/>
    </source>
</evidence>
<evidence type="ECO:0000313" key="3">
    <source>
        <dbReference type="Proteomes" id="UP001341840"/>
    </source>
</evidence>
<sequence length="117" mass="12869">MRRGGSGSGAMPNMPPPPPPPPPTPSQTPPPRHDQSTGFPHHDDDTDYTLRVSSLDELKSAILCNMSVVGHMSVRRVACGLLNILPPNQYKFKIFRLCSDEHVCAMFALHRGTSHEK</sequence>
<feature type="region of interest" description="Disordered" evidence="1">
    <location>
        <begin position="1"/>
        <end position="47"/>
    </location>
</feature>
<evidence type="ECO:0000256" key="1">
    <source>
        <dbReference type="SAM" id="MobiDB-lite"/>
    </source>
</evidence>
<comment type="caution">
    <text evidence="2">The sequence shown here is derived from an EMBL/GenBank/DDBJ whole genome shotgun (WGS) entry which is preliminary data.</text>
</comment>
<organism evidence="2 3">
    <name type="scientific">Stylosanthes scabra</name>
    <dbReference type="NCBI Taxonomy" id="79078"/>
    <lineage>
        <taxon>Eukaryota</taxon>
        <taxon>Viridiplantae</taxon>
        <taxon>Streptophyta</taxon>
        <taxon>Embryophyta</taxon>
        <taxon>Tracheophyta</taxon>
        <taxon>Spermatophyta</taxon>
        <taxon>Magnoliopsida</taxon>
        <taxon>eudicotyledons</taxon>
        <taxon>Gunneridae</taxon>
        <taxon>Pentapetalae</taxon>
        <taxon>rosids</taxon>
        <taxon>fabids</taxon>
        <taxon>Fabales</taxon>
        <taxon>Fabaceae</taxon>
        <taxon>Papilionoideae</taxon>
        <taxon>50 kb inversion clade</taxon>
        <taxon>dalbergioids sensu lato</taxon>
        <taxon>Dalbergieae</taxon>
        <taxon>Pterocarpus clade</taxon>
        <taxon>Stylosanthes</taxon>
    </lineage>
</organism>
<feature type="compositionally biased region" description="Pro residues" evidence="1">
    <location>
        <begin position="13"/>
        <end position="30"/>
    </location>
</feature>